<dbReference type="OrthoDB" id="9803735at2"/>
<dbReference type="Gene3D" id="1.10.10.10">
    <property type="entry name" value="Winged helix-like DNA-binding domain superfamily/Winged helix DNA-binding domain"/>
    <property type="match status" value="1"/>
</dbReference>
<dbReference type="PANTHER" id="PTHR30126:SF64">
    <property type="entry name" value="HTH-TYPE TRANSCRIPTIONAL REGULATOR CITR"/>
    <property type="match status" value="1"/>
</dbReference>
<dbReference type="GO" id="GO:0003700">
    <property type="term" value="F:DNA-binding transcription factor activity"/>
    <property type="evidence" value="ECO:0007669"/>
    <property type="project" value="InterPro"/>
</dbReference>
<dbReference type="STRING" id="263475.AMD00_04035"/>
<evidence type="ECO:0000313" key="7">
    <source>
        <dbReference type="Proteomes" id="UP000036867"/>
    </source>
</evidence>
<dbReference type="GO" id="GO:0000976">
    <property type="term" value="F:transcription cis-regulatory region binding"/>
    <property type="evidence" value="ECO:0007669"/>
    <property type="project" value="TreeGrafter"/>
</dbReference>
<name>A0A0M0LKX0_9BACL</name>
<keyword evidence="7" id="KW-1185">Reference proteome</keyword>
<dbReference type="CDD" id="cd05466">
    <property type="entry name" value="PBP2_LTTR_substrate"/>
    <property type="match status" value="1"/>
</dbReference>
<evidence type="ECO:0000256" key="2">
    <source>
        <dbReference type="ARBA" id="ARBA00023015"/>
    </source>
</evidence>
<comment type="caution">
    <text evidence="6">The sequence shown here is derived from an EMBL/GenBank/DDBJ whole genome shotgun (WGS) entry which is preliminary data.</text>
</comment>
<dbReference type="Pfam" id="PF03466">
    <property type="entry name" value="LysR_substrate"/>
    <property type="match status" value="1"/>
</dbReference>
<dbReference type="Gene3D" id="3.40.190.290">
    <property type="match status" value="1"/>
</dbReference>
<keyword evidence="4" id="KW-0804">Transcription</keyword>
<comment type="similarity">
    <text evidence="1">Belongs to the LysR transcriptional regulatory family.</text>
</comment>
<organism evidence="6 7">
    <name type="scientific">Viridibacillus arvi</name>
    <dbReference type="NCBI Taxonomy" id="263475"/>
    <lineage>
        <taxon>Bacteria</taxon>
        <taxon>Bacillati</taxon>
        <taxon>Bacillota</taxon>
        <taxon>Bacilli</taxon>
        <taxon>Bacillales</taxon>
        <taxon>Caryophanaceae</taxon>
        <taxon>Viridibacillus</taxon>
    </lineage>
</organism>
<evidence type="ECO:0000256" key="4">
    <source>
        <dbReference type="ARBA" id="ARBA00023163"/>
    </source>
</evidence>
<dbReference type="SUPFAM" id="SSF53850">
    <property type="entry name" value="Periplasmic binding protein-like II"/>
    <property type="match status" value="1"/>
</dbReference>
<evidence type="ECO:0000256" key="1">
    <source>
        <dbReference type="ARBA" id="ARBA00009437"/>
    </source>
</evidence>
<dbReference type="InterPro" id="IPR000847">
    <property type="entry name" value="LysR_HTH_N"/>
</dbReference>
<dbReference type="Pfam" id="PF00126">
    <property type="entry name" value="HTH_1"/>
    <property type="match status" value="1"/>
</dbReference>
<dbReference type="InterPro" id="IPR036388">
    <property type="entry name" value="WH-like_DNA-bd_sf"/>
</dbReference>
<feature type="domain" description="HTH lysR-type" evidence="5">
    <location>
        <begin position="1"/>
        <end position="58"/>
    </location>
</feature>
<dbReference type="PANTHER" id="PTHR30126">
    <property type="entry name" value="HTH-TYPE TRANSCRIPTIONAL REGULATOR"/>
    <property type="match status" value="1"/>
</dbReference>
<dbReference type="PROSITE" id="PS50931">
    <property type="entry name" value="HTH_LYSR"/>
    <property type="match status" value="1"/>
</dbReference>
<evidence type="ECO:0000259" key="5">
    <source>
        <dbReference type="PROSITE" id="PS50931"/>
    </source>
</evidence>
<dbReference type="SUPFAM" id="SSF46785">
    <property type="entry name" value="Winged helix' DNA-binding domain"/>
    <property type="match status" value="1"/>
</dbReference>
<reference evidence="7" key="1">
    <citation type="submission" date="2015-08" db="EMBL/GenBank/DDBJ databases">
        <title>Fjat-10028 dsm 16317.</title>
        <authorList>
            <person name="Liu B."/>
            <person name="Wang J."/>
            <person name="Zhu Y."/>
            <person name="Liu G."/>
            <person name="Chen Q."/>
            <person name="Chen Z."/>
            <person name="Lan J."/>
            <person name="Che J."/>
            <person name="Ge C."/>
            <person name="Shi H."/>
            <person name="Pan Z."/>
            <person name="Liu X."/>
        </authorList>
    </citation>
    <scope>NUCLEOTIDE SEQUENCE [LARGE SCALE GENOMIC DNA]</scope>
    <source>
        <strain evidence="7">DSM 16317</strain>
    </source>
</reference>
<dbReference type="RefSeq" id="WP_053415792.1">
    <property type="nucleotide sequence ID" value="NZ_LILB01000001.1"/>
</dbReference>
<keyword evidence="2" id="KW-0805">Transcription regulation</keyword>
<evidence type="ECO:0000256" key="3">
    <source>
        <dbReference type="ARBA" id="ARBA00023125"/>
    </source>
</evidence>
<protein>
    <recommendedName>
        <fullName evidence="5">HTH lysR-type domain-containing protein</fullName>
    </recommendedName>
</protein>
<evidence type="ECO:0000313" key="6">
    <source>
        <dbReference type="EMBL" id="KOO51641.1"/>
    </source>
</evidence>
<dbReference type="AlphaFoldDB" id="A0A0M0LKX0"/>
<sequence>METQWLKSFIKAAKYENLRLASEELFISQPAVTKHIQSLEKSLNIQLFVRQNKSIRLNQNGEMFLPIAQEIIDTFEVGIHRFQQYIEGFERELTIAVAPQIANSMLPSIIKQFSKHMPHVSVRVEIVKSNEVANSIQSGQSNVGLSKIKPVNPSLSVKCLNDEPIVCVGPKHLESMDMVEIIRQEKVLTHEYAPYWDEVNRQLQQHFSHTTNMKVNQTEAIKQMILEGIGVAFLPKSVVLKELEEDRLALLATNILKTCTSKTYFISKHSSVETEYLFELCKSIYGT</sequence>
<dbReference type="InterPro" id="IPR005119">
    <property type="entry name" value="LysR_subst-bd"/>
</dbReference>
<dbReference type="GeneID" id="301135274"/>
<keyword evidence="3" id="KW-0238">DNA-binding</keyword>
<dbReference type="InterPro" id="IPR036390">
    <property type="entry name" value="WH_DNA-bd_sf"/>
</dbReference>
<accession>A0A0M0LKX0</accession>
<proteinExistence type="inferred from homology"/>
<gene>
    <name evidence="6" type="ORF">AMD00_04035</name>
</gene>
<dbReference type="PRINTS" id="PR00039">
    <property type="entry name" value="HTHLYSR"/>
</dbReference>
<dbReference type="EMBL" id="LILB01000001">
    <property type="protein sequence ID" value="KOO51641.1"/>
    <property type="molecule type" value="Genomic_DNA"/>
</dbReference>
<dbReference type="Proteomes" id="UP000036867">
    <property type="component" value="Unassembled WGS sequence"/>
</dbReference>